<evidence type="ECO:0000313" key="1">
    <source>
        <dbReference type="EMBL" id="KAJ8964911.1"/>
    </source>
</evidence>
<dbReference type="InterPro" id="IPR036390">
    <property type="entry name" value="WH_DNA-bd_sf"/>
</dbReference>
<protein>
    <submittedName>
        <fullName evidence="1">Uncharacterized protein</fullName>
    </submittedName>
</protein>
<reference evidence="1" key="1">
    <citation type="journal article" date="2023" name="Insect Mol. Biol.">
        <title>Genome sequencing provides insights into the evolution of gene families encoding plant cell wall-degrading enzymes in longhorned beetles.</title>
        <authorList>
            <person name="Shin N.R."/>
            <person name="Okamura Y."/>
            <person name="Kirsch R."/>
            <person name="Pauchet Y."/>
        </authorList>
    </citation>
    <scope>NUCLEOTIDE SEQUENCE</scope>
    <source>
        <strain evidence="1">MMC_N1</strain>
    </source>
</reference>
<gene>
    <name evidence="1" type="ORF">NQ317_005123</name>
</gene>
<organism evidence="1 2">
    <name type="scientific">Molorchus minor</name>
    <dbReference type="NCBI Taxonomy" id="1323400"/>
    <lineage>
        <taxon>Eukaryota</taxon>
        <taxon>Metazoa</taxon>
        <taxon>Ecdysozoa</taxon>
        <taxon>Arthropoda</taxon>
        <taxon>Hexapoda</taxon>
        <taxon>Insecta</taxon>
        <taxon>Pterygota</taxon>
        <taxon>Neoptera</taxon>
        <taxon>Endopterygota</taxon>
        <taxon>Coleoptera</taxon>
        <taxon>Polyphaga</taxon>
        <taxon>Cucujiformia</taxon>
        <taxon>Chrysomeloidea</taxon>
        <taxon>Cerambycidae</taxon>
        <taxon>Lamiinae</taxon>
        <taxon>Monochamini</taxon>
        <taxon>Molorchus</taxon>
    </lineage>
</organism>
<keyword evidence="2" id="KW-1185">Reference proteome</keyword>
<dbReference type="Gene3D" id="1.10.10.10">
    <property type="entry name" value="Winged helix-like DNA-binding domain superfamily/Winged helix DNA-binding domain"/>
    <property type="match status" value="1"/>
</dbReference>
<name>A0ABQ9IUJ0_9CUCU</name>
<proteinExistence type="predicted"/>
<dbReference type="EMBL" id="JAPWTJ010002704">
    <property type="protein sequence ID" value="KAJ8964911.1"/>
    <property type="molecule type" value="Genomic_DNA"/>
</dbReference>
<comment type="caution">
    <text evidence="1">The sequence shown here is derived from an EMBL/GenBank/DDBJ whole genome shotgun (WGS) entry which is preliminary data.</text>
</comment>
<sequence>MITSQNIYKTVIRILSVKDPKRKMPSVTLKDVDQHKFVKAFASVPEWVDIVKTSSTKELAPYDPD</sequence>
<dbReference type="InterPro" id="IPR036388">
    <property type="entry name" value="WH-like_DNA-bd_sf"/>
</dbReference>
<accession>A0ABQ9IUJ0</accession>
<evidence type="ECO:0000313" key="2">
    <source>
        <dbReference type="Proteomes" id="UP001162164"/>
    </source>
</evidence>
<dbReference type="SUPFAM" id="SSF46785">
    <property type="entry name" value="Winged helix' DNA-binding domain"/>
    <property type="match status" value="1"/>
</dbReference>
<dbReference type="Proteomes" id="UP001162164">
    <property type="component" value="Unassembled WGS sequence"/>
</dbReference>